<accession>A0A497E320</accession>
<sequence>IKVIERDEGRSVFKASLPVESVLNPSGRVDEWLSNIEKKYTQTIYECRKILRKPKSRKRIDPEVYWRVGDLILKFMKDLERTPFYLCRKYAFFARDLGLSETSIYKIVRFRKKYPDKRLIDPALPWNLYREGKI</sequence>
<dbReference type="EMBL" id="QMPZ01000141">
    <property type="protein sequence ID" value="RLE07765.1"/>
    <property type="molecule type" value="Genomic_DNA"/>
</dbReference>
<feature type="non-terminal residue" evidence="1">
    <location>
        <position position="1"/>
    </location>
</feature>
<evidence type="ECO:0000313" key="2">
    <source>
        <dbReference type="Proteomes" id="UP000279422"/>
    </source>
</evidence>
<gene>
    <name evidence="1" type="ORF">DRJ00_07510</name>
</gene>
<dbReference type="AlphaFoldDB" id="A0A497E320"/>
<evidence type="ECO:0000313" key="1">
    <source>
        <dbReference type="EMBL" id="RLE07765.1"/>
    </source>
</evidence>
<comment type="caution">
    <text evidence="1">The sequence shown here is derived from an EMBL/GenBank/DDBJ whole genome shotgun (WGS) entry which is preliminary data.</text>
</comment>
<protein>
    <submittedName>
        <fullName evidence="1">Uncharacterized protein</fullName>
    </submittedName>
</protein>
<organism evidence="1 2">
    <name type="scientific">Aerophobetes bacterium</name>
    <dbReference type="NCBI Taxonomy" id="2030807"/>
    <lineage>
        <taxon>Bacteria</taxon>
        <taxon>Candidatus Aerophobota</taxon>
    </lineage>
</organism>
<dbReference type="Proteomes" id="UP000279422">
    <property type="component" value="Unassembled WGS sequence"/>
</dbReference>
<name>A0A497E320_UNCAE</name>
<proteinExistence type="predicted"/>
<reference evidence="1 2" key="1">
    <citation type="submission" date="2018-06" db="EMBL/GenBank/DDBJ databases">
        <title>Extensive metabolic versatility and redundancy in microbially diverse, dynamic hydrothermal sediments.</title>
        <authorList>
            <person name="Dombrowski N."/>
            <person name="Teske A."/>
            <person name="Baker B.J."/>
        </authorList>
    </citation>
    <scope>NUCLEOTIDE SEQUENCE [LARGE SCALE GENOMIC DNA]</scope>
    <source>
        <strain evidence="1">B47_G16</strain>
    </source>
</reference>